<evidence type="ECO:0000259" key="8">
    <source>
        <dbReference type="PROSITE" id="PS50111"/>
    </source>
</evidence>
<keyword evidence="11" id="KW-1185">Reference proteome</keyword>
<keyword evidence="7" id="KW-0812">Transmembrane</keyword>
<name>A0A9X1VEB5_9BACL</name>
<evidence type="ECO:0000256" key="4">
    <source>
        <dbReference type="ARBA" id="ARBA00023224"/>
    </source>
</evidence>
<evidence type="ECO:0000256" key="2">
    <source>
        <dbReference type="ARBA" id="ARBA00022475"/>
    </source>
</evidence>
<sequence length="569" mass="62002">MWTIARKLTVAWILLAVVVLLGSSVTLHMSQETKANIEKLKNQQLQLLNISNNGFIGFLNMDDQSNMLVGLEGTKFSGALYTQTLQQIIQGESQLNQSLHDMAALPYLTTNEQHLIHEAMTAASGYEHYWHIVHQNNQTDHALAATTMYVTNSNVSNLLTTDLQTISSLAQNNISKFVQRTINESAMVTDLAELLLIITVLASVGSLVYIRLLVRPIAYLSEEANLMGKGDFSDRPQKFKRKDDLGLLSTDLHTMASEMRQMIRGIQDTAMQLTASSQEFTASAQETAKAVEESTIHVQKVAEGANEQQLQAEAALQKSLATAHEMVTMATITDTLAKESLDHVDKANAGKHNADVAAHQMRTIRDEVAAIAVTMTQLETDASTIMSTMDVIQDIAEQTNLLALNAAIEAARAGDAGRGFSVVAEEVRKLADQSRKAAQSIHTLILAVNERVTKTTAAVRSADEHVILCTNVVEESSMAFHTFSTTANEQAHEAQEGGKKANSLRMLSDESTEAVKSIAHIAKHTSITVSEIATHAEEQLATMEEVTAGAESLSHLAETLQGMIEQFIV</sequence>
<dbReference type="Proteomes" id="UP001139263">
    <property type="component" value="Unassembled WGS sequence"/>
</dbReference>
<dbReference type="SUPFAM" id="SSF58104">
    <property type="entry name" value="Methyl-accepting chemotaxis protein (MCP) signaling domain"/>
    <property type="match status" value="1"/>
</dbReference>
<comment type="subcellular location">
    <subcellularLocation>
        <location evidence="1">Cell membrane</location>
    </subcellularLocation>
</comment>
<keyword evidence="2" id="KW-1003">Cell membrane</keyword>
<evidence type="ECO:0000256" key="1">
    <source>
        <dbReference type="ARBA" id="ARBA00004236"/>
    </source>
</evidence>
<comment type="caution">
    <text evidence="10">The sequence shown here is derived from an EMBL/GenBank/DDBJ whole genome shotgun (WGS) entry which is preliminary data.</text>
</comment>
<accession>A0A9X1VEB5</accession>
<dbReference type="PANTHER" id="PTHR32089:SF112">
    <property type="entry name" value="LYSOZYME-LIKE PROTEIN-RELATED"/>
    <property type="match status" value="1"/>
</dbReference>
<keyword evidence="7" id="KW-1133">Transmembrane helix</keyword>
<protein>
    <recommendedName>
        <fullName evidence="12">Methyl-accepting chemotaxis protein</fullName>
    </recommendedName>
</protein>
<reference evidence="10" key="1">
    <citation type="submission" date="2022-03" db="EMBL/GenBank/DDBJ databases">
        <title>Draft Genome Sequence of Firmicute Strain S0AB, a Heterotrophic Iron/Sulfur-Oxidizing Extreme Acidophile.</title>
        <authorList>
            <person name="Vergara E."/>
            <person name="Pakostova E."/>
            <person name="Johnson D.B."/>
            <person name="Holmes D.S."/>
        </authorList>
    </citation>
    <scope>NUCLEOTIDE SEQUENCE</scope>
    <source>
        <strain evidence="10">S0AB</strain>
    </source>
</reference>
<evidence type="ECO:0000256" key="7">
    <source>
        <dbReference type="SAM" id="Phobius"/>
    </source>
</evidence>
<dbReference type="Pfam" id="PF00015">
    <property type="entry name" value="MCPsignal"/>
    <property type="match status" value="1"/>
</dbReference>
<dbReference type="RefSeq" id="WP_241716154.1">
    <property type="nucleotide sequence ID" value="NZ_JALBUF010000014.1"/>
</dbReference>
<dbReference type="InterPro" id="IPR003660">
    <property type="entry name" value="HAMP_dom"/>
</dbReference>
<dbReference type="EMBL" id="JALBUF010000014">
    <property type="protein sequence ID" value="MCI0184462.1"/>
    <property type="molecule type" value="Genomic_DNA"/>
</dbReference>
<dbReference type="AlphaFoldDB" id="A0A9X1VEB5"/>
<keyword evidence="4 6" id="KW-0807">Transducer</keyword>
<evidence type="ECO:0008006" key="12">
    <source>
        <dbReference type="Google" id="ProtNLM"/>
    </source>
</evidence>
<proteinExistence type="inferred from homology"/>
<evidence type="ECO:0000313" key="10">
    <source>
        <dbReference type="EMBL" id="MCI0184462.1"/>
    </source>
</evidence>
<evidence type="ECO:0000256" key="5">
    <source>
        <dbReference type="ARBA" id="ARBA00029447"/>
    </source>
</evidence>
<dbReference type="SMART" id="SM00304">
    <property type="entry name" value="HAMP"/>
    <property type="match status" value="1"/>
</dbReference>
<dbReference type="PANTHER" id="PTHR32089">
    <property type="entry name" value="METHYL-ACCEPTING CHEMOTAXIS PROTEIN MCPB"/>
    <property type="match status" value="1"/>
</dbReference>
<dbReference type="SMART" id="SM00283">
    <property type="entry name" value="MA"/>
    <property type="match status" value="1"/>
</dbReference>
<dbReference type="PROSITE" id="PS50111">
    <property type="entry name" value="CHEMOTAXIS_TRANSDUC_2"/>
    <property type="match status" value="1"/>
</dbReference>
<organism evidence="10 11">
    <name type="scientific">Sulfoacidibacillus ferrooxidans</name>
    <dbReference type="NCBI Taxonomy" id="2005001"/>
    <lineage>
        <taxon>Bacteria</taxon>
        <taxon>Bacillati</taxon>
        <taxon>Bacillota</taxon>
        <taxon>Bacilli</taxon>
        <taxon>Bacillales</taxon>
        <taxon>Alicyclobacillaceae</taxon>
        <taxon>Sulfoacidibacillus</taxon>
    </lineage>
</organism>
<evidence type="ECO:0000256" key="6">
    <source>
        <dbReference type="PROSITE-ProRule" id="PRU00284"/>
    </source>
</evidence>
<dbReference type="GO" id="GO:0005886">
    <property type="term" value="C:plasma membrane"/>
    <property type="evidence" value="ECO:0007669"/>
    <property type="project" value="UniProtKB-SubCell"/>
</dbReference>
<dbReference type="Pfam" id="PF00672">
    <property type="entry name" value="HAMP"/>
    <property type="match status" value="1"/>
</dbReference>
<dbReference type="InterPro" id="IPR004089">
    <property type="entry name" value="MCPsignal_dom"/>
</dbReference>
<evidence type="ECO:0000259" key="9">
    <source>
        <dbReference type="PROSITE" id="PS50885"/>
    </source>
</evidence>
<feature type="domain" description="Methyl-accepting transducer" evidence="8">
    <location>
        <begin position="283"/>
        <end position="554"/>
    </location>
</feature>
<keyword evidence="3 7" id="KW-0472">Membrane</keyword>
<comment type="similarity">
    <text evidence="5">Belongs to the methyl-accepting chemotaxis (MCP) protein family.</text>
</comment>
<dbReference type="GO" id="GO:0007165">
    <property type="term" value="P:signal transduction"/>
    <property type="evidence" value="ECO:0007669"/>
    <property type="project" value="UniProtKB-KW"/>
</dbReference>
<dbReference type="Gene3D" id="1.10.287.950">
    <property type="entry name" value="Methyl-accepting chemotaxis protein"/>
    <property type="match status" value="1"/>
</dbReference>
<evidence type="ECO:0000256" key="3">
    <source>
        <dbReference type="ARBA" id="ARBA00023136"/>
    </source>
</evidence>
<dbReference type="PROSITE" id="PS50885">
    <property type="entry name" value="HAMP"/>
    <property type="match status" value="1"/>
</dbReference>
<feature type="transmembrane region" description="Helical" evidence="7">
    <location>
        <begin position="194"/>
        <end position="214"/>
    </location>
</feature>
<feature type="domain" description="HAMP" evidence="9">
    <location>
        <begin position="211"/>
        <end position="264"/>
    </location>
</feature>
<dbReference type="CDD" id="cd06225">
    <property type="entry name" value="HAMP"/>
    <property type="match status" value="1"/>
</dbReference>
<evidence type="ECO:0000313" key="11">
    <source>
        <dbReference type="Proteomes" id="UP001139263"/>
    </source>
</evidence>
<gene>
    <name evidence="10" type="ORF">MM817_02759</name>
</gene>